<name>A0AAJ3Z2W2_9BACI</name>
<dbReference type="Proteomes" id="UP000288675">
    <property type="component" value="Chromosome"/>
</dbReference>
<gene>
    <name evidence="1" type="ORF">EQZ20_15855</name>
</gene>
<evidence type="ECO:0000313" key="2">
    <source>
        <dbReference type="Proteomes" id="UP000288675"/>
    </source>
</evidence>
<dbReference type="AlphaFoldDB" id="A0AAJ3Z2W2"/>
<sequence length="31" mass="3637">MGSFQLLIRPAIRLIHDAHYRKHLKQQPPGD</sequence>
<dbReference type="EMBL" id="CP035232">
    <property type="protein sequence ID" value="QAT67907.1"/>
    <property type="molecule type" value="Genomic_DNA"/>
</dbReference>
<reference evidence="1 2" key="1">
    <citation type="submission" date="2019-01" db="EMBL/GenBank/DDBJ databases">
        <title>Genome sequence of Bacillus glycinifermentans SRCM103574.</title>
        <authorList>
            <person name="Kong H.-J."/>
            <person name="Jeong S.-Y."/>
            <person name="Jeong D.-Y."/>
        </authorList>
    </citation>
    <scope>NUCLEOTIDE SEQUENCE [LARGE SCALE GENOMIC DNA]</scope>
    <source>
        <strain evidence="1 2">SRCM103574</strain>
    </source>
</reference>
<proteinExistence type="predicted"/>
<accession>A0AAJ3Z2W2</accession>
<protein>
    <submittedName>
        <fullName evidence="1">Uncharacterized protein</fullName>
    </submittedName>
</protein>
<organism evidence="1 2">
    <name type="scientific">Bacillus glycinifermentans</name>
    <dbReference type="NCBI Taxonomy" id="1664069"/>
    <lineage>
        <taxon>Bacteria</taxon>
        <taxon>Bacillati</taxon>
        <taxon>Bacillota</taxon>
        <taxon>Bacilli</taxon>
        <taxon>Bacillales</taxon>
        <taxon>Bacillaceae</taxon>
        <taxon>Bacillus</taxon>
    </lineage>
</organism>
<evidence type="ECO:0000313" key="1">
    <source>
        <dbReference type="EMBL" id="QAT67907.1"/>
    </source>
</evidence>